<evidence type="ECO:0000256" key="5">
    <source>
        <dbReference type="ARBA" id="ARBA00023014"/>
    </source>
</evidence>
<dbReference type="Proteomes" id="UP000387223">
    <property type="component" value="Unassembled WGS sequence"/>
</dbReference>
<dbReference type="Pfam" id="PF04055">
    <property type="entry name" value="Radical_SAM"/>
    <property type="match status" value="1"/>
</dbReference>
<evidence type="ECO:0000256" key="2">
    <source>
        <dbReference type="ARBA" id="ARBA00022691"/>
    </source>
</evidence>
<dbReference type="EMBL" id="BGZI01000001">
    <property type="protein sequence ID" value="GBO86660.1"/>
    <property type="molecule type" value="Genomic_DNA"/>
</dbReference>
<feature type="domain" description="Radical SAM core" evidence="6">
    <location>
        <begin position="40"/>
        <end position="262"/>
    </location>
</feature>
<dbReference type="SFLD" id="SFLDG01067">
    <property type="entry name" value="SPASM/twitch_domain_containing"/>
    <property type="match status" value="1"/>
</dbReference>
<dbReference type="InterPro" id="IPR013785">
    <property type="entry name" value="Aldolase_TIM"/>
</dbReference>
<sequence>MPLTETRPARKQRIPAVEVLEPRARDSWTHTRNGDPRGYIDADKLKELWIHTGTACNLACPFCLEGSHPGDGRIPGMKLSDVKPFIHEAIDMGVEQFSFTGGEPFVIRDFVNILGYASQHRPCFVLTNATEPLHKRQHQVLPLLDNPYPIHFRVSLDFPDRARHDKDRGDGSFDEALQGIRWLIEQGFKVSIARQTDPEEIPSDVEAAFREIFREWGIPEDLAFTAFPDLGTPGSEDGSPEITEMCMEKYPTKEARSHFMCTYTRMLVKKGDQVRVYACTLVDDDPQYDLGGTLAESMDERIMLRHHRCFSCYRFGASCSAPA</sequence>
<dbReference type="PANTHER" id="PTHR11228">
    <property type="entry name" value="RADICAL SAM DOMAIN PROTEIN"/>
    <property type="match status" value="1"/>
</dbReference>
<keyword evidence="4" id="KW-0408">Iron</keyword>
<dbReference type="InterPro" id="IPR058240">
    <property type="entry name" value="rSAM_sf"/>
</dbReference>
<dbReference type="PANTHER" id="PTHR11228:SF7">
    <property type="entry name" value="PQQA PEPTIDE CYCLASE"/>
    <property type="match status" value="1"/>
</dbReference>
<organism evidence="7 8">
    <name type="scientific">Marinobacter salsuginis</name>
    <dbReference type="NCBI Taxonomy" id="418719"/>
    <lineage>
        <taxon>Bacteria</taxon>
        <taxon>Pseudomonadati</taxon>
        <taxon>Pseudomonadota</taxon>
        <taxon>Gammaproteobacteria</taxon>
        <taxon>Pseudomonadales</taxon>
        <taxon>Marinobacteraceae</taxon>
        <taxon>Marinobacter</taxon>
    </lineage>
</organism>
<comment type="cofactor">
    <cofactor evidence="1">
        <name>[4Fe-4S] cluster</name>
        <dbReference type="ChEBI" id="CHEBI:49883"/>
    </cofactor>
</comment>
<dbReference type="RefSeq" id="WP_136630434.1">
    <property type="nucleotide sequence ID" value="NZ_BGZI01000001.1"/>
</dbReference>
<proteinExistence type="predicted"/>
<dbReference type="AlphaFoldDB" id="A0A5M3PUS5"/>
<dbReference type="SFLD" id="SFLDS00029">
    <property type="entry name" value="Radical_SAM"/>
    <property type="match status" value="1"/>
</dbReference>
<evidence type="ECO:0000256" key="3">
    <source>
        <dbReference type="ARBA" id="ARBA00022723"/>
    </source>
</evidence>
<dbReference type="GO" id="GO:0046872">
    <property type="term" value="F:metal ion binding"/>
    <property type="evidence" value="ECO:0007669"/>
    <property type="project" value="UniProtKB-KW"/>
</dbReference>
<dbReference type="Gene3D" id="3.20.20.70">
    <property type="entry name" value="Aldolase class I"/>
    <property type="match status" value="1"/>
</dbReference>
<dbReference type="CDD" id="cd01335">
    <property type="entry name" value="Radical_SAM"/>
    <property type="match status" value="1"/>
</dbReference>
<evidence type="ECO:0000256" key="1">
    <source>
        <dbReference type="ARBA" id="ARBA00001966"/>
    </source>
</evidence>
<keyword evidence="5" id="KW-0411">Iron-sulfur</keyword>
<dbReference type="GO" id="GO:0051536">
    <property type="term" value="F:iron-sulfur cluster binding"/>
    <property type="evidence" value="ECO:0007669"/>
    <property type="project" value="UniProtKB-KW"/>
</dbReference>
<comment type="caution">
    <text evidence="7">The sequence shown here is derived from an EMBL/GenBank/DDBJ whole genome shotgun (WGS) entry which is preliminary data.</text>
</comment>
<dbReference type="InterPro" id="IPR050377">
    <property type="entry name" value="Radical_SAM_PqqE_MftC-like"/>
</dbReference>
<reference evidence="7 8" key="1">
    <citation type="journal article" date="2019" name="J. Gen. Appl. Microbiol.">
        <title>Aerobic degradation of cis-dichloroethene by the marine bacterium Marinobacter salsuginis strain 5N-3.</title>
        <authorList>
            <person name="Inoue Y."/>
            <person name="Fukunaga Y."/>
            <person name="Katsumata H."/>
            <person name="Ohji S."/>
            <person name="Hosoyama A."/>
            <person name="Mori K."/>
            <person name="Ando K."/>
        </authorList>
    </citation>
    <scope>NUCLEOTIDE SEQUENCE [LARGE SCALE GENOMIC DNA]</scope>
    <source>
        <strain evidence="7 8">NBRC 109114</strain>
    </source>
</reference>
<dbReference type="GO" id="GO:0003824">
    <property type="term" value="F:catalytic activity"/>
    <property type="evidence" value="ECO:0007669"/>
    <property type="project" value="InterPro"/>
</dbReference>
<accession>A0A5M3PUS5</accession>
<dbReference type="SUPFAM" id="SSF102114">
    <property type="entry name" value="Radical SAM enzymes"/>
    <property type="match status" value="1"/>
</dbReference>
<gene>
    <name evidence="7" type="ORF">MSSD14B_03280</name>
</gene>
<name>A0A5M3PUS5_9GAMM</name>
<dbReference type="InterPro" id="IPR007197">
    <property type="entry name" value="rSAM"/>
</dbReference>
<evidence type="ECO:0000313" key="7">
    <source>
        <dbReference type="EMBL" id="GBO86660.1"/>
    </source>
</evidence>
<keyword evidence="2" id="KW-0949">S-adenosyl-L-methionine</keyword>
<evidence type="ECO:0000259" key="6">
    <source>
        <dbReference type="PROSITE" id="PS51918"/>
    </source>
</evidence>
<dbReference type="PROSITE" id="PS51918">
    <property type="entry name" value="RADICAL_SAM"/>
    <property type="match status" value="1"/>
</dbReference>
<protein>
    <recommendedName>
        <fullName evidence="6">Radical SAM core domain-containing protein</fullName>
    </recommendedName>
</protein>
<evidence type="ECO:0000313" key="8">
    <source>
        <dbReference type="Proteomes" id="UP000387223"/>
    </source>
</evidence>
<dbReference type="GO" id="GO:0006783">
    <property type="term" value="P:heme biosynthetic process"/>
    <property type="evidence" value="ECO:0007669"/>
    <property type="project" value="TreeGrafter"/>
</dbReference>
<evidence type="ECO:0000256" key="4">
    <source>
        <dbReference type="ARBA" id="ARBA00023004"/>
    </source>
</evidence>
<keyword evidence="3" id="KW-0479">Metal-binding</keyword>